<comment type="similarity">
    <text evidence="8">Belongs to the DEAD box helicase family.</text>
</comment>
<dbReference type="PANTHER" id="PTHR47958">
    <property type="entry name" value="ATP-DEPENDENT RNA HELICASE DBP3"/>
    <property type="match status" value="1"/>
</dbReference>
<feature type="domain" description="Helicase C-terminal" evidence="12">
    <location>
        <begin position="351"/>
        <end position="512"/>
    </location>
</feature>
<organism evidence="13 14">
    <name type="scientific">Symbiodinium natans</name>
    <dbReference type="NCBI Taxonomy" id="878477"/>
    <lineage>
        <taxon>Eukaryota</taxon>
        <taxon>Sar</taxon>
        <taxon>Alveolata</taxon>
        <taxon>Dinophyceae</taxon>
        <taxon>Suessiales</taxon>
        <taxon>Symbiodiniaceae</taxon>
        <taxon>Symbiodinium</taxon>
    </lineage>
</organism>
<evidence type="ECO:0000256" key="9">
    <source>
        <dbReference type="SAM" id="Phobius"/>
    </source>
</evidence>
<evidence type="ECO:0000256" key="1">
    <source>
        <dbReference type="ARBA" id="ARBA00012552"/>
    </source>
</evidence>
<evidence type="ECO:0000259" key="12">
    <source>
        <dbReference type="PROSITE" id="PS51194"/>
    </source>
</evidence>
<dbReference type="InterPro" id="IPR014001">
    <property type="entry name" value="Helicase_ATP-bd"/>
</dbReference>
<evidence type="ECO:0000256" key="10">
    <source>
        <dbReference type="SAM" id="SignalP"/>
    </source>
</evidence>
<dbReference type="AlphaFoldDB" id="A0A812TH30"/>
<dbReference type="SMART" id="SM00487">
    <property type="entry name" value="DEXDc"/>
    <property type="match status" value="1"/>
</dbReference>
<keyword evidence="6" id="KW-0694">RNA-binding</keyword>
<keyword evidence="5 8" id="KW-0067">ATP-binding</keyword>
<feature type="transmembrane region" description="Helical" evidence="9">
    <location>
        <begin position="142"/>
        <end position="163"/>
    </location>
</feature>
<feature type="transmembrane region" description="Helical" evidence="9">
    <location>
        <begin position="170"/>
        <end position="188"/>
    </location>
</feature>
<dbReference type="EMBL" id="CAJNDS010002557">
    <property type="protein sequence ID" value="CAE7525179.1"/>
    <property type="molecule type" value="Genomic_DNA"/>
</dbReference>
<keyword evidence="10" id="KW-0732">Signal</keyword>
<evidence type="ECO:0000256" key="6">
    <source>
        <dbReference type="ARBA" id="ARBA00022884"/>
    </source>
</evidence>
<dbReference type="InterPro" id="IPR011545">
    <property type="entry name" value="DEAD/DEAH_box_helicase_dom"/>
</dbReference>
<dbReference type="InterPro" id="IPR027417">
    <property type="entry name" value="P-loop_NTPase"/>
</dbReference>
<evidence type="ECO:0000256" key="3">
    <source>
        <dbReference type="ARBA" id="ARBA00022801"/>
    </source>
</evidence>
<evidence type="ECO:0000256" key="7">
    <source>
        <dbReference type="ARBA" id="ARBA00047984"/>
    </source>
</evidence>
<dbReference type="FunFam" id="3.40.50.300:FF:000031">
    <property type="entry name" value="Eukaryotic initiation factor 4A-III"/>
    <property type="match status" value="1"/>
</dbReference>
<dbReference type="Pfam" id="PF00271">
    <property type="entry name" value="Helicase_C"/>
    <property type="match status" value="1"/>
</dbReference>
<proteinExistence type="inferred from homology"/>
<dbReference type="GO" id="GO:0016787">
    <property type="term" value="F:hydrolase activity"/>
    <property type="evidence" value="ECO:0007669"/>
    <property type="project" value="UniProtKB-KW"/>
</dbReference>
<dbReference type="PROSITE" id="PS51192">
    <property type="entry name" value="HELICASE_ATP_BIND_1"/>
    <property type="match status" value="1"/>
</dbReference>
<dbReference type="Gene3D" id="3.40.50.300">
    <property type="entry name" value="P-loop containing nucleotide triphosphate hydrolases"/>
    <property type="match status" value="2"/>
</dbReference>
<dbReference type="GO" id="GO:0003723">
    <property type="term" value="F:RNA binding"/>
    <property type="evidence" value="ECO:0007669"/>
    <property type="project" value="UniProtKB-KW"/>
</dbReference>
<dbReference type="EC" id="3.6.4.13" evidence="1"/>
<evidence type="ECO:0000256" key="8">
    <source>
        <dbReference type="RuleBase" id="RU000492"/>
    </source>
</evidence>
<evidence type="ECO:0000313" key="13">
    <source>
        <dbReference type="EMBL" id="CAE7525179.1"/>
    </source>
</evidence>
<evidence type="ECO:0000256" key="5">
    <source>
        <dbReference type="ARBA" id="ARBA00022840"/>
    </source>
</evidence>
<feature type="domain" description="Helicase ATP-binding" evidence="11">
    <location>
        <begin position="258"/>
        <end position="340"/>
    </location>
</feature>
<dbReference type="PROSITE" id="PS00039">
    <property type="entry name" value="DEAD_ATP_HELICASE"/>
    <property type="match status" value="1"/>
</dbReference>
<keyword evidence="3 8" id="KW-0378">Hydrolase</keyword>
<reference evidence="13" key="1">
    <citation type="submission" date="2021-02" db="EMBL/GenBank/DDBJ databases">
        <authorList>
            <person name="Dougan E. K."/>
            <person name="Rhodes N."/>
            <person name="Thang M."/>
            <person name="Chan C."/>
        </authorList>
    </citation>
    <scope>NUCLEOTIDE SEQUENCE</scope>
</reference>
<keyword evidence="9" id="KW-1133">Transmembrane helix</keyword>
<protein>
    <recommendedName>
        <fullName evidence="1">RNA helicase</fullName>
        <ecNumber evidence="1">3.6.4.13</ecNumber>
    </recommendedName>
</protein>
<feature type="chain" id="PRO_5032509647" description="RNA helicase" evidence="10">
    <location>
        <begin position="20"/>
        <end position="512"/>
    </location>
</feature>
<sequence>MRLAGVCLACEALTTALTAAYCAVVLHDVTSAPEDRFSSDSWYQNGFCQSHFELSDGGLVLTSHGLSALADIFGGFALLRWNAAALDLKSTPGHRAVPLQLAIVVSVFTMLHGLAHGVIGFFGGLNADVLDNFRPQKAPPLLALAVFLAMASFLAVGPFVGYVHGISLPACGLIHVVSVLLFLVYVPLQFAFGAVQLVLNFWICLPRLLLVSSREPQQAAERERDGWPVISIGVLLLMPVVFSEMLLCDSFVKAASGHLLYDSSLLILTTAYSISIRPRGKIKMLVLDEADEMLNRGFKEQVYDIYRYLPPSTQVVLVSATMPHEVLEMTHKFMNNPFRVLVKRDELTLEGIKQFFVAVEREQWKFDTLCDLYDTLTITQAVIFCNTKQKVDWLTQKMRDANFTVASIHGDMPQKERDAIMQQFRSGTSRVLISTDLWGRGLDVQQVSLVICYDLPNNRELYIHRIGRSGRFGRKGVAINFVKNDDIRILRDIEQFYSTQIDEMPMNVADLI</sequence>
<evidence type="ECO:0000313" key="14">
    <source>
        <dbReference type="Proteomes" id="UP000604046"/>
    </source>
</evidence>
<dbReference type="OrthoDB" id="10265785at2759"/>
<feature type="signal peptide" evidence="10">
    <location>
        <begin position="1"/>
        <end position="19"/>
    </location>
</feature>
<dbReference type="SUPFAM" id="SSF52540">
    <property type="entry name" value="P-loop containing nucleoside triphosphate hydrolases"/>
    <property type="match status" value="1"/>
</dbReference>
<feature type="transmembrane region" description="Helical" evidence="9">
    <location>
        <begin position="59"/>
        <end position="79"/>
    </location>
</feature>
<keyword evidence="4 8" id="KW-0347">Helicase</keyword>
<comment type="catalytic activity">
    <reaction evidence="7">
        <text>ATP + H2O = ADP + phosphate + H(+)</text>
        <dbReference type="Rhea" id="RHEA:13065"/>
        <dbReference type="ChEBI" id="CHEBI:15377"/>
        <dbReference type="ChEBI" id="CHEBI:15378"/>
        <dbReference type="ChEBI" id="CHEBI:30616"/>
        <dbReference type="ChEBI" id="CHEBI:43474"/>
        <dbReference type="ChEBI" id="CHEBI:456216"/>
        <dbReference type="EC" id="3.6.4.13"/>
    </reaction>
</comment>
<dbReference type="InterPro" id="IPR000629">
    <property type="entry name" value="RNA-helicase_DEAD-box_CS"/>
</dbReference>
<dbReference type="CDD" id="cd18787">
    <property type="entry name" value="SF2_C_DEAD"/>
    <property type="match status" value="1"/>
</dbReference>
<evidence type="ECO:0000259" key="11">
    <source>
        <dbReference type="PROSITE" id="PS51192"/>
    </source>
</evidence>
<name>A0A812TH30_9DINO</name>
<dbReference type="InterPro" id="IPR001650">
    <property type="entry name" value="Helicase_C-like"/>
</dbReference>
<keyword evidence="9" id="KW-0812">Transmembrane</keyword>
<comment type="caution">
    <text evidence="13">The sequence shown here is derived from an EMBL/GenBank/DDBJ whole genome shotgun (WGS) entry which is preliminary data.</text>
</comment>
<keyword evidence="9" id="KW-0472">Membrane</keyword>
<feature type="transmembrane region" description="Helical" evidence="9">
    <location>
        <begin position="99"/>
        <end position="122"/>
    </location>
</feature>
<keyword evidence="14" id="KW-1185">Reference proteome</keyword>
<dbReference type="GO" id="GO:0005524">
    <property type="term" value="F:ATP binding"/>
    <property type="evidence" value="ECO:0007669"/>
    <property type="project" value="UniProtKB-KW"/>
</dbReference>
<evidence type="ECO:0000256" key="2">
    <source>
        <dbReference type="ARBA" id="ARBA00022741"/>
    </source>
</evidence>
<gene>
    <name evidence="13" type="primary">Eif4a3</name>
    <name evidence="13" type="ORF">SNAT2548_LOCUS29399</name>
</gene>
<keyword evidence="2 8" id="KW-0547">Nucleotide-binding</keyword>
<dbReference type="Pfam" id="PF00270">
    <property type="entry name" value="DEAD"/>
    <property type="match status" value="1"/>
</dbReference>
<dbReference type="SMART" id="SM00490">
    <property type="entry name" value="HELICc"/>
    <property type="match status" value="1"/>
</dbReference>
<accession>A0A812TH30</accession>
<dbReference type="GO" id="GO:0003724">
    <property type="term" value="F:RNA helicase activity"/>
    <property type="evidence" value="ECO:0007669"/>
    <property type="project" value="UniProtKB-EC"/>
</dbReference>
<evidence type="ECO:0000256" key="4">
    <source>
        <dbReference type="ARBA" id="ARBA00022806"/>
    </source>
</evidence>
<dbReference type="Proteomes" id="UP000604046">
    <property type="component" value="Unassembled WGS sequence"/>
</dbReference>
<dbReference type="PROSITE" id="PS51194">
    <property type="entry name" value="HELICASE_CTER"/>
    <property type="match status" value="1"/>
</dbReference>